<organism evidence="5 6">
    <name type="scientific">Streptomyces meridianus</name>
    <dbReference type="NCBI Taxonomy" id="2938945"/>
    <lineage>
        <taxon>Bacteria</taxon>
        <taxon>Bacillati</taxon>
        <taxon>Actinomycetota</taxon>
        <taxon>Actinomycetes</taxon>
        <taxon>Kitasatosporales</taxon>
        <taxon>Streptomycetaceae</taxon>
        <taxon>Streptomyces</taxon>
    </lineage>
</organism>
<proteinExistence type="predicted"/>
<feature type="compositionally biased region" description="Low complexity" evidence="3">
    <location>
        <begin position="76"/>
        <end position="97"/>
    </location>
</feature>
<reference evidence="5" key="1">
    <citation type="journal article" date="2023" name="Int. J. Syst. Evol. Microbiol.">
        <title>Streptomyces meridianus sp. nov. isolated from brackish water of the Tagus estuary in Alcochete, Portugal.</title>
        <authorList>
            <person name="Santos J.D.N."/>
            <person name="Klimek D."/>
            <person name="Calusinska M."/>
            <person name="Lobo Da Cunha A."/>
            <person name="Catita J."/>
            <person name="Goncalves H."/>
            <person name="Gonzalez I."/>
            <person name="Reyes F."/>
            <person name="Lage O.M."/>
        </authorList>
    </citation>
    <scope>NUCLEOTIDE SEQUENCE</scope>
    <source>
        <strain evidence="5">MTZ3.1</strain>
    </source>
</reference>
<dbReference type="RefSeq" id="WP_251414731.1">
    <property type="nucleotide sequence ID" value="NZ_JAMQGM010000028.1"/>
</dbReference>
<feature type="compositionally biased region" description="Low complexity" evidence="3">
    <location>
        <begin position="15"/>
        <end position="25"/>
    </location>
</feature>
<dbReference type="PANTHER" id="PTHR37042">
    <property type="entry name" value="OUTER MEMBRANE PROTEIN RV1973"/>
    <property type="match status" value="1"/>
</dbReference>
<evidence type="ECO:0000256" key="3">
    <source>
        <dbReference type="SAM" id="MobiDB-lite"/>
    </source>
</evidence>
<evidence type="ECO:0008006" key="7">
    <source>
        <dbReference type="Google" id="ProtNLM"/>
    </source>
</evidence>
<keyword evidence="6" id="KW-1185">Reference proteome</keyword>
<protein>
    <recommendedName>
        <fullName evidence="7">Mce-associated membrane protein</fullName>
    </recommendedName>
</protein>
<sequence length="264" mass="27350">MANQTVRRRAGGTGRQRTVAAAARAAAKRAERAQQADVEGALQSDGTARSTQETESAGGPSAAEKPGPGGAKDVTGEATTAKSTTEAAAAPAATPGRRSDLVRVGLALVVAAGLAATILLGTEYREAGQTGRASEEAVAAARAMAPEILSYDHRRLDRDFAAARKHLTGGFREEYARTTSRVVKPTAEKYKGSVKATVARPPGGGDDPAVSVVSASPDKVVVLLFMNQITESAKISTPRVDLNRVRMTLVRTSDGWKASAVDAL</sequence>
<keyword evidence="4" id="KW-1133">Transmembrane helix</keyword>
<comment type="caution">
    <text evidence="5">The sequence shown here is derived from an EMBL/GenBank/DDBJ whole genome shotgun (WGS) entry which is preliminary data.</text>
</comment>
<feature type="region of interest" description="Disordered" evidence="3">
    <location>
        <begin position="1"/>
        <end position="97"/>
    </location>
</feature>
<feature type="transmembrane region" description="Helical" evidence="4">
    <location>
        <begin position="101"/>
        <end position="120"/>
    </location>
</feature>
<evidence type="ECO:0000313" key="5">
    <source>
        <dbReference type="EMBL" id="MCM2578333.1"/>
    </source>
</evidence>
<evidence type="ECO:0000256" key="4">
    <source>
        <dbReference type="SAM" id="Phobius"/>
    </source>
</evidence>
<accession>A0ABT0X730</accession>
<evidence type="ECO:0000256" key="2">
    <source>
        <dbReference type="ARBA" id="ARBA00023136"/>
    </source>
</evidence>
<dbReference type="EMBL" id="JAMQGM010000028">
    <property type="protein sequence ID" value="MCM2578333.1"/>
    <property type="molecule type" value="Genomic_DNA"/>
</dbReference>
<dbReference type="Proteomes" id="UP001167160">
    <property type="component" value="Unassembled WGS sequence"/>
</dbReference>
<gene>
    <name evidence="5" type="ORF">M1E25_13355</name>
</gene>
<comment type="subcellular location">
    <subcellularLocation>
        <location evidence="1">Membrane</location>
    </subcellularLocation>
</comment>
<feature type="compositionally biased region" description="Polar residues" evidence="3">
    <location>
        <begin position="44"/>
        <end position="55"/>
    </location>
</feature>
<keyword evidence="2 4" id="KW-0472">Membrane</keyword>
<feature type="compositionally biased region" description="Basic residues" evidence="3">
    <location>
        <begin position="1"/>
        <end position="10"/>
    </location>
</feature>
<evidence type="ECO:0000256" key="1">
    <source>
        <dbReference type="ARBA" id="ARBA00004370"/>
    </source>
</evidence>
<name>A0ABT0X730_9ACTN</name>
<dbReference type="PANTHER" id="PTHR37042:SF4">
    <property type="entry name" value="OUTER MEMBRANE PROTEIN RV1973"/>
    <property type="match status" value="1"/>
</dbReference>
<keyword evidence="4" id="KW-0812">Transmembrane</keyword>
<evidence type="ECO:0000313" key="6">
    <source>
        <dbReference type="Proteomes" id="UP001167160"/>
    </source>
</evidence>